<dbReference type="Pfam" id="PF00583">
    <property type="entry name" value="Acetyltransf_1"/>
    <property type="match status" value="1"/>
</dbReference>
<dbReference type="EMBL" id="SJSA01000002">
    <property type="protein sequence ID" value="TGG37035.1"/>
    <property type="molecule type" value="Genomic_DNA"/>
</dbReference>
<name>A0A4Z0V6K3_9BACT</name>
<evidence type="ECO:0000313" key="5">
    <source>
        <dbReference type="Proteomes" id="UP000297635"/>
    </source>
</evidence>
<dbReference type="GeneID" id="82151014"/>
<dbReference type="InterPro" id="IPR050832">
    <property type="entry name" value="Bact_Acetyltransf"/>
</dbReference>
<protein>
    <submittedName>
        <fullName evidence="4">GNAT family N-acetyltransferase</fullName>
    </submittedName>
</protein>
<dbReference type="PROSITE" id="PS51186">
    <property type="entry name" value="GNAT"/>
    <property type="match status" value="1"/>
</dbReference>
<dbReference type="InterPro" id="IPR016181">
    <property type="entry name" value="Acyl_CoA_acyltransferase"/>
</dbReference>
<keyword evidence="1 4" id="KW-0808">Transferase</keyword>
<reference evidence="4 5" key="1">
    <citation type="submission" date="2019-02" db="EMBL/GenBank/DDBJ databases">
        <title>Isolation and identification of novel species under the genus Muribaculum.</title>
        <authorList>
            <person name="Miyake S."/>
            <person name="Ding Y."/>
            <person name="Low A."/>
            <person name="Soh M."/>
            <person name="Seedorf H."/>
        </authorList>
    </citation>
    <scope>NUCLEOTIDE SEQUENCE [LARGE SCALE GENOMIC DNA]</scope>
    <source>
        <strain evidence="4 5">TLL-A3</strain>
    </source>
</reference>
<dbReference type="RefSeq" id="WP_135472726.1">
    <property type="nucleotide sequence ID" value="NZ_SJSA01000002.1"/>
</dbReference>
<dbReference type="InterPro" id="IPR000182">
    <property type="entry name" value="GNAT_dom"/>
</dbReference>
<feature type="domain" description="N-acetyltransferase" evidence="3">
    <location>
        <begin position="1"/>
        <end position="166"/>
    </location>
</feature>
<dbReference type="CDD" id="cd04301">
    <property type="entry name" value="NAT_SF"/>
    <property type="match status" value="1"/>
</dbReference>
<dbReference type="PANTHER" id="PTHR43877:SF1">
    <property type="entry name" value="ACETYLTRANSFERASE"/>
    <property type="match status" value="1"/>
</dbReference>
<keyword evidence="5" id="KW-1185">Reference proteome</keyword>
<evidence type="ECO:0000259" key="3">
    <source>
        <dbReference type="PROSITE" id="PS51186"/>
    </source>
</evidence>
<evidence type="ECO:0000256" key="1">
    <source>
        <dbReference type="ARBA" id="ARBA00022679"/>
    </source>
</evidence>
<accession>A0A4Z0V6K3</accession>
<organism evidence="4 5">
    <name type="scientific">Duncaniella freteri</name>
    <dbReference type="NCBI Taxonomy" id="2530391"/>
    <lineage>
        <taxon>Bacteria</taxon>
        <taxon>Pseudomonadati</taxon>
        <taxon>Bacteroidota</taxon>
        <taxon>Bacteroidia</taxon>
        <taxon>Bacteroidales</taxon>
        <taxon>Muribaculaceae</taxon>
        <taxon>Duncaniella</taxon>
    </lineage>
</organism>
<dbReference type="GO" id="GO:0016747">
    <property type="term" value="F:acyltransferase activity, transferring groups other than amino-acyl groups"/>
    <property type="evidence" value="ECO:0007669"/>
    <property type="project" value="InterPro"/>
</dbReference>
<sequence>MIRKASIQDINQITAIYDKIHSLEENGVYTVGWKRGIYPTLQTALRALDRDDLYVLESDGHIFASAVINSEQLPEYTAGKWKYPANDDEVLVLHTLVVDPDSTHRGFGTEFVRFYESLGRSLGYRALRIDTQTKNRNARLFYPGLGFREAGIVDSELRLWDSRTGTS</sequence>
<dbReference type="SUPFAM" id="SSF55729">
    <property type="entry name" value="Acyl-CoA N-acyltransferases (Nat)"/>
    <property type="match status" value="1"/>
</dbReference>
<evidence type="ECO:0000256" key="2">
    <source>
        <dbReference type="ARBA" id="ARBA00023315"/>
    </source>
</evidence>
<comment type="caution">
    <text evidence="4">The sequence shown here is derived from an EMBL/GenBank/DDBJ whole genome shotgun (WGS) entry which is preliminary data.</text>
</comment>
<evidence type="ECO:0000313" key="4">
    <source>
        <dbReference type="EMBL" id="TGG37035.1"/>
    </source>
</evidence>
<gene>
    <name evidence="4" type="ORF">EZ315_14580</name>
</gene>
<dbReference type="Proteomes" id="UP000297635">
    <property type="component" value="Unassembled WGS sequence"/>
</dbReference>
<dbReference type="Gene3D" id="3.40.630.30">
    <property type="match status" value="1"/>
</dbReference>
<dbReference type="PANTHER" id="PTHR43877">
    <property type="entry name" value="AMINOALKYLPHOSPHONATE N-ACETYLTRANSFERASE-RELATED-RELATED"/>
    <property type="match status" value="1"/>
</dbReference>
<keyword evidence="2" id="KW-0012">Acyltransferase</keyword>
<proteinExistence type="predicted"/>
<dbReference type="AlphaFoldDB" id="A0A4Z0V6K3"/>